<evidence type="ECO:0000259" key="1">
    <source>
        <dbReference type="Pfam" id="PF05223"/>
    </source>
</evidence>
<dbReference type="Gene3D" id="3.10.450.100">
    <property type="entry name" value="NTF2-like, domain 1"/>
    <property type="match status" value="1"/>
</dbReference>
<sequence length="113" mass="13383">MMNINRRALMYFTQNKMQIFLGLLFMPVLTACSDDPQPEAAFDTYASDWENEDFENMYEQLSSDTLENVSSEDFVDRYKDVYEDIQMSDLTVQPNYPEEWEVGEEGRFNSRLM</sequence>
<accession>A0A514LLP1</accession>
<dbReference type="Proteomes" id="UP000319756">
    <property type="component" value="Chromosome"/>
</dbReference>
<reference evidence="3" key="1">
    <citation type="submission" date="2019-01" db="EMBL/GenBank/DDBJ databases">
        <title>Genomic analysis of Salicibibacter sp. NKC3-5.</title>
        <authorList>
            <person name="Oh Y.J."/>
        </authorList>
    </citation>
    <scope>NUCLEOTIDE SEQUENCE [LARGE SCALE GENOMIC DNA]</scope>
    <source>
        <strain evidence="3">NKC3-5</strain>
    </source>
</reference>
<dbReference type="KEGG" id="sale:EPH95_17660"/>
<proteinExistence type="predicted"/>
<evidence type="ECO:0000313" key="3">
    <source>
        <dbReference type="Proteomes" id="UP000319756"/>
    </source>
</evidence>
<gene>
    <name evidence="2" type="ORF">EPH95_17660</name>
</gene>
<dbReference type="PROSITE" id="PS51257">
    <property type="entry name" value="PROKAR_LIPOPROTEIN"/>
    <property type="match status" value="1"/>
</dbReference>
<dbReference type="AlphaFoldDB" id="A0A514LLP1"/>
<keyword evidence="3" id="KW-1185">Reference proteome</keyword>
<feature type="domain" description="NTF2-like N-terminal transpeptidase" evidence="1">
    <location>
        <begin position="37"/>
        <end position="96"/>
    </location>
</feature>
<name>A0A514LLP1_9BACI</name>
<dbReference type="RefSeq" id="WP_142091265.1">
    <property type="nucleotide sequence ID" value="NZ_CP035485.1"/>
</dbReference>
<dbReference type="OrthoDB" id="9766847at2"/>
<dbReference type="InterPro" id="IPR032710">
    <property type="entry name" value="NTF2-like_dom_sf"/>
</dbReference>
<dbReference type="InterPro" id="IPR007887">
    <property type="entry name" value="MecA_N"/>
</dbReference>
<dbReference type="EMBL" id="CP035485">
    <property type="protein sequence ID" value="QDI92768.1"/>
    <property type="molecule type" value="Genomic_DNA"/>
</dbReference>
<protein>
    <recommendedName>
        <fullName evidence="1">NTF2-like N-terminal transpeptidase domain-containing protein</fullName>
    </recommendedName>
</protein>
<dbReference type="GO" id="GO:0046677">
    <property type="term" value="P:response to antibiotic"/>
    <property type="evidence" value="ECO:0007669"/>
    <property type="project" value="InterPro"/>
</dbReference>
<organism evidence="2 3">
    <name type="scientific">Salicibibacter halophilus</name>
    <dbReference type="NCBI Taxonomy" id="2502791"/>
    <lineage>
        <taxon>Bacteria</taxon>
        <taxon>Bacillati</taxon>
        <taxon>Bacillota</taxon>
        <taxon>Bacilli</taxon>
        <taxon>Bacillales</taxon>
        <taxon>Bacillaceae</taxon>
        <taxon>Salicibibacter</taxon>
    </lineage>
</organism>
<evidence type="ECO:0000313" key="2">
    <source>
        <dbReference type="EMBL" id="QDI92768.1"/>
    </source>
</evidence>
<dbReference type="SUPFAM" id="SSF54427">
    <property type="entry name" value="NTF2-like"/>
    <property type="match status" value="1"/>
</dbReference>
<dbReference type="Pfam" id="PF05223">
    <property type="entry name" value="MecA_N"/>
    <property type="match status" value="1"/>
</dbReference>